<proteinExistence type="predicted"/>
<name>A0A0F9B027_9ZZZZ</name>
<dbReference type="EMBL" id="LAZR01040151">
    <property type="protein sequence ID" value="KKL15204.1"/>
    <property type="molecule type" value="Genomic_DNA"/>
</dbReference>
<sequence length="120" mass="12747">MASTNRRFARLDRVFRRDTADVTDQTLIDAPTEGHIVIDFLFYNTDGAGVIEFKDASGAIADFGGNGSPTGNGILAGAFGANGGFVSGAELDMRDDLPLVWSHTGGAAVRSLTILYHVER</sequence>
<evidence type="ECO:0000313" key="1">
    <source>
        <dbReference type="EMBL" id="KKL15204.1"/>
    </source>
</evidence>
<protein>
    <submittedName>
        <fullName evidence="1">Uncharacterized protein</fullName>
    </submittedName>
</protein>
<organism evidence="1">
    <name type="scientific">marine sediment metagenome</name>
    <dbReference type="NCBI Taxonomy" id="412755"/>
    <lineage>
        <taxon>unclassified sequences</taxon>
        <taxon>metagenomes</taxon>
        <taxon>ecological metagenomes</taxon>
    </lineage>
</organism>
<accession>A0A0F9B027</accession>
<gene>
    <name evidence="1" type="ORF">LCGC14_2507950</name>
</gene>
<reference evidence="1" key="1">
    <citation type="journal article" date="2015" name="Nature">
        <title>Complex archaea that bridge the gap between prokaryotes and eukaryotes.</title>
        <authorList>
            <person name="Spang A."/>
            <person name="Saw J.H."/>
            <person name="Jorgensen S.L."/>
            <person name="Zaremba-Niedzwiedzka K."/>
            <person name="Martijn J."/>
            <person name="Lind A.E."/>
            <person name="van Eijk R."/>
            <person name="Schleper C."/>
            <person name="Guy L."/>
            <person name="Ettema T.J."/>
        </authorList>
    </citation>
    <scope>NUCLEOTIDE SEQUENCE</scope>
</reference>
<dbReference type="AlphaFoldDB" id="A0A0F9B027"/>
<comment type="caution">
    <text evidence="1">The sequence shown here is derived from an EMBL/GenBank/DDBJ whole genome shotgun (WGS) entry which is preliminary data.</text>
</comment>